<dbReference type="GO" id="GO:0008270">
    <property type="term" value="F:zinc ion binding"/>
    <property type="evidence" value="ECO:0007669"/>
    <property type="project" value="InterPro"/>
</dbReference>
<name>A0A2M9BPJ3_9BACT</name>
<dbReference type="Pfam" id="PF26348">
    <property type="entry name" value="SRA_ScoMcrA"/>
    <property type="match status" value="1"/>
</dbReference>
<evidence type="ECO:0000313" key="2">
    <source>
        <dbReference type="EMBL" id="PJJ59850.1"/>
    </source>
</evidence>
<dbReference type="InterPro" id="IPR002711">
    <property type="entry name" value="HNH"/>
</dbReference>
<evidence type="ECO:0000313" key="3">
    <source>
        <dbReference type="Proteomes" id="UP000228535"/>
    </source>
</evidence>
<dbReference type="CDD" id="cd00085">
    <property type="entry name" value="HNHc"/>
    <property type="match status" value="1"/>
</dbReference>
<keyword evidence="2" id="KW-0378">Hydrolase</keyword>
<comment type="caution">
    <text evidence="2">The sequence shown here is derived from an EMBL/GenBank/DDBJ whole genome shotgun (WGS) entry which is preliminary data.</text>
</comment>
<organism evidence="2 3">
    <name type="scientific">Hymenobacter chitinivorans DSM 11115</name>
    <dbReference type="NCBI Taxonomy" id="1121954"/>
    <lineage>
        <taxon>Bacteria</taxon>
        <taxon>Pseudomonadati</taxon>
        <taxon>Bacteroidota</taxon>
        <taxon>Cytophagia</taxon>
        <taxon>Cytophagales</taxon>
        <taxon>Hymenobacteraceae</taxon>
        <taxon>Hymenobacter</taxon>
    </lineage>
</organism>
<dbReference type="Gene3D" id="1.10.30.50">
    <property type="match status" value="1"/>
</dbReference>
<dbReference type="Proteomes" id="UP000228535">
    <property type="component" value="Unassembled WGS sequence"/>
</dbReference>
<dbReference type="EMBL" id="PGFA01000001">
    <property type="protein sequence ID" value="PJJ59850.1"/>
    <property type="molecule type" value="Genomic_DNA"/>
</dbReference>
<dbReference type="GO" id="GO:0004519">
    <property type="term" value="F:endonuclease activity"/>
    <property type="evidence" value="ECO:0007669"/>
    <property type="project" value="UniProtKB-KW"/>
</dbReference>
<reference evidence="2 3" key="1">
    <citation type="submission" date="2017-11" db="EMBL/GenBank/DDBJ databases">
        <title>Genomic Encyclopedia of Archaeal and Bacterial Type Strains, Phase II (KMG-II): From Individual Species to Whole Genera.</title>
        <authorList>
            <person name="Goeker M."/>
        </authorList>
    </citation>
    <scope>NUCLEOTIDE SEQUENCE [LARGE SCALE GENOMIC DNA]</scope>
    <source>
        <strain evidence="2 3">DSM 11115</strain>
    </source>
</reference>
<gene>
    <name evidence="2" type="ORF">CLV45_1272</name>
</gene>
<sequence>MQLFIHEVGRKGAARDFPKTIEKEISIDDIKRYAPTHLRDEIVSELEKAFPSGSLHAWGVPEGAASTIRQLAIGDVMLLIRTISEDGDIPYMCNVRSIWKEKMEDLSNALWGSYHFPYVFFCSVNKIDLTWTKFKEDVSYEPIYRPGGYVVRVNKKRFNKYGGEATYVAKLLNSNSLYLTAKGEKKVEISSDTLVAIYFEVGKVYHRQRDIHALYGGQDQGGMSTPARYPDIFLFTGEVGKIYGYKDGFRPDGVFYYTGEGQKGDMKMSNSNKALRDHASLGKRVHLFETSKEIGKGYARYMGQAFCLGHHKEERVDIDGKLRMAIVFELDVDTSDEEETIFSMQEPFVQYSSVSKKSGKLLGELRKKAVEKASKDATPQQKRQNVFVRSKAIKDYVLKRANGVCEGCGNKAPFITKKQEPYLEPHHTTRIADGGPDHPEHVIALCPSCHRRAHYAIDAQEYNHKLIDKLKIIEV</sequence>
<accession>A0A2M9BPJ3</accession>
<dbReference type="AlphaFoldDB" id="A0A2M9BPJ3"/>
<dbReference type="Pfam" id="PF01844">
    <property type="entry name" value="HNH"/>
    <property type="match status" value="1"/>
</dbReference>
<keyword evidence="2" id="KW-0540">Nuclease</keyword>
<dbReference type="InterPro" id="IPR058712">
    <property type="entry name" value="SRA_ScoMcrA"/>
</dbReference>
<dbReference type="GO" id="GO:0003676">
    <property type="term" value="F:nucleic acid binding"/>
    <property type="evidence" value="ECO:0007669"/>
    <property type="project" value="InterPro"/>
</dbReference>
<keyword evidence="3" id="KW-1185">Reference proteome</keyword>
<dbReference type="SMART" id="SM00507">
    <property type="entry name" value="HNHc"/>
    <property type="match status" value="1"/>
</dbReference>
<keyword evidence="2" id="KW-0255">Endonuclease</keyword>
<dbReference type="RefSeq" id="WP_211289910.1">
    <property type="nucleotide sequence ID" value="NZ_PGFA01000001.1"/>
</dbReference>
<evidence type="ECO:0000259" key="1">
    <source>
        <dbReference type="SMART" id="SM00507"/>
    </source>
</evidence>
<feature type="domain" description="HNH nuclease" evidence="1">
    <location>
        <begin position="392"/>
        <end position="451"/>
    </location>
</feature>
<dbReference type="InterPro" id="IPR003615">
    <property type="entry name" value="HNH_nuc"/>
</dbReference>
<protein>
    <submittedName>
        <fullName evidence="2">HNH endonuclease</fullName>
    </submittedName>
</protein>
<proteinExistence type="predicted"/>